<reference evidence="2" key="1">
    <citation type="submission" date="2020-01" db="EMBL/GenBank/DDBJ databases">
        <authorList>
            <consortium name="DOE Joint Genome Institute"/>
            <person name="Haridas S."/>
            <person name="Albert R."/>
            <person name="Binder M."/>
            <person name="Bloem J."/>
            <person name="Labutti K."/>
            <person name="Salamov A."/>
            <person name="Andreopoulos B."/>
            <person name="Baker S.E."/>
            <person name="Barry K."/>
            <person name="Bills G."/>
            <person name="Bluhm B.H."/>
            <person name="Cannon C."/>
            <person name="Castanera R."/>
            <person name="Culley D.E."/>
            <person name="Daum C."/>
            <person name="Ezra D."/>
            <person name="Gonzalez J.B."/>
            <person name="Henrissat B."/>
            <person name="Kuo A."/>
            <person name="Liang C."/>
            <person name="Lipzen A."/>
            <person name="Lutzoni F."/>
            <person name="Magnuson J."/>
            <person name="Mondo S."/>
            <person name="Nolan M."/>
            <person name="Ohm R."/>
            <person name="Pangilinan J."/>
            <person name="Park H.-J."/>
            <person name="Ramirez L."/>
            <person name="Alfaro M."/>
            <person name="Sun H."/>
            <person name="Tritt A."/>
            <person name="Yoshinaga Y."/>
            <person name="Zwiers L.-H."/>
            <person name="Turgeon B.G."/>
            <person name="Goodwin S.B."/>
            <person name="Spatafora J.W."/>
            <person name="Crous P.W."/>
            <person name="Grigoriev I.V."/>
        </authorList>
    </citation>
    <scope>NUCLEOTIDE SEQUENCE</scope>
    <source>
        <strain evidence="2">P77</strain>
    </source>
</reference>
<dbReference type="EMBL" id="ML975565">
    <property type="protein sequence ID" value="KAF1828337.1"/>
    <property type="molecule type" value="Genomic_DNA"/>
</dbReference>
<evidence type="ECO:0000313" key="3">
    <source>
        <dbReference type="Proteomes" id="UP000800040"/>
    </source>
</evidence>
<dbReference type="OrthoDB" id="3935526at2759"/>
<dbReference type="Proteomes" id="UP000800040">
    <property type="component" value="Unassembled WGS sequence"/>
</dbReference>
<proteinExistence type="predicted"/>
<name>A0A6A5K1F6_9PLEO</name>
<keyword evidence="3" id="KW-1185">Reference proteome</keyword>
<feature type="coiled-coil region" evidence="1">
    <location>
        <begin position="41"/>
        <end position="68"/>
    </location>
</feature>
<feature type="non-terminal residue" evidence="2">
    <location>
        <position position="1"/>
    </location>
</feature>
<organism evidence="2 3">
    <name type="scientific">Decorospora gaudefroyi</name>
    <dbReference type="NCBI Taxonomy" id="184978"/>
    <lineage>
        <taxon>Eukaryota</taxon>
        <taxon>Fungi</taxon>
        <taxon>Dikarya</taxon>
        <taxon>Ascomycota</taxon>
        <taxon>Pezizomycotina</taxon>
        <taxon>Dothideomycetes</taxon>
        <taxon>Pleosporomycetidae</taxon>
        <taxon>Pleosporales</taxon>
        <taxon>Pleosporineae</taxon>
        <taxon>Pleosporaceae</taxon>
        <taxon>Decorospora</taxon>
    </lineage>
</organism>
<gene>
    <name evidence="2" type="ORF">BDW02DRAFT_246536</name>
</gene>
<keyword evidence="1" id="KW-0175">Coiled coil</keyword>
<sequence>QNQAQPAESSLSTPRGPRDLFIAQRELHRNEGVSRKTHQLIQKAGKAIAVANTRAAQLEAENKRLYSQLEALKPQRPRKKVCVDPNQRFANVDTIMVAVQASQLLEAQRDVNTEEKAAERIAAKTAAQTLHSMCTEWQL</sequence>
<accession>A0A6A5K1F6</accession>
<evidence type="ECO:0000256" key="1">
    <source>
        <dbReference type="SAM" id="Coils"/>
    </source>
</evidence>
<evidence type="ECO:0000313" key="2">
    <source>
        <dbReference type="EMBL" id="KAF1828337.1"/>
    </source>
</evidence>
<protein>
    <submittedName>
        <fullName evidence="2">Uncharacterized protein</fullName>
    </submittedName>
</protein>
<dbReference type="AlphaFoldDB" id="A0A6A5K1F6"/>